<feature type="region of interest" description="Disordered" evidence="1">
    <location>
        <begin position="22"/>
        <end position="48"/>
    </location>
</feature>
<name>A0A9N9DRL9_9GLOM</name>
<evidence type="ECO:0000313" key="2">
    <source>
        <dbReference type="EMBL" id="CAG8644906.1"/>
    </source>
</evidence>
<comment type="caution">
    <text evidence="2">The sequence shown here is derived from an EMBL/GenBank/DDBJ whole genome shotgun (WGS) entry which is preliminary data.</text>
</comment>
<accession>A0A9N9DRL9</accession>
<proteinExistence type="predicted"/>
<feature type="non-terminal residue" evidence="2">
    <location>
        <position position="48"/>
    </location>
</feature>
<dbReference type="Proteomes" id="UP000789570">
    <property type="component" value="Unassembled WGS sequence"/>
</dbReference>
<evidence type="ECO:0000256" key="1">
    <source>
        <dbReference type="SAM" id="MobiDB-lite"/>
    </source>
</evidence>
<evidence type="ECO:0000313" key="3">
    <source>
        <dbReference type="Proteomes" id="UP000789570"/>
    </source>
</evidence>
<gene>
    <name evidence="2" type="ORF">FCALED_LOCUS10759</name>
</gene>
<dbReference type="EMBL" id="CAJVPQ010004117">
    <property type="protein sequence ID" value="CAG8644906.1"/>
    <property type="molecule type" value="Genomic_DNA"/>
</dbReference>
<sequence>MSENKGKGKITKPLENIFAEKKKKKESDVEEIEPVLDSSETSTFYNLD</sequence>
<keyword evidence="3" id="KW-1185">Reference proteome</keyword>
<feature type="compositionally biased region" description="Polar residues" evidence="1">
    <location>
        <begin position="38"/>
        <end position="48"/>
    </location>
</feature>
<organism evidence="2 3">
    <name type="scientific">Funneliformis caledonium</name>
    <dbReference type="NCBI Taxonomy" id="1117310"/>
    <lineage>
        <taxon>Eukaryota</taxon>
        <taxon>Fungi</taxon>
        <taxon>Fungi incertae sedis</taxon>
        <taxon>Mucoromycota</taxon>
        <taxon>Glomeromycotina</taxon>
        <taxon>Glomeromycetes</taxon>
        <taxon>Glomerales</taxon>
        <taxon>Glomeraceae</taxon>
        <taxon>Funneliformis</taxon>
    </lineage>
</organism>
<reference evidence="2" key="1">
    <citation type="submission" date="2021-06" db="EMBL/GenBank/DDBJ databases">
        <authorList>
            <person name="Kallberg Y."/>
            <person name="Tangrot J."/>
            <person name="Rosling A."/>
        </authorList>
    </citation>
    <scope>NUCLEOTIDE SEQUENCE</scope>
    <source>
        <strain evidence="2">UK204</strain>
    </source>
</reference>
<dbReference type="AlphaFoldDB" id="A0A9N9DRL9"/>
<protein>
    <submittedName>
        <fullName evidence="2">17294_t:CDS:1</fullName>
    </submittedName>
</protein>